<dbReference type="Proteomes" id="UP000543804">
    <property type="component" value="Unassembled WGS sequence"/>
</dbReference>
<protein>
    <recommendedName>
        <fullName evidence="8 9">Chromosomal replication initiator protein DnaA</fullName>
    </recommendedName>
</protein>
<dbReference type="Pfam" id="PF11638">
    <property type="entry name" value="DnaA_N"/>
    <property type="match status" value="1"/>
</dbReference>
<dbReference type="GO" id="GO:0006270">
    <property type="term" value="P:DNA replication initiation"/>
    <property type="evidence" value="ECO:0007669"/>
    <property type="project" value="UniProtKB-UniRule"/>
</dbReference>
<evidence type="ECO:0000256" key="8">
    <source>
        <dbReference type="HAMAP-Rule" id="MF_00377"/>
    </source>
</evidence>
<organism evidence="15 16">
    <name type="scientific">Selenomonas bovis</name>
    <dbReference type="NCBI Taxonomy" id="416586"/>
    <lineage>
        <taxon>Bacteria</taxon>
        <taxon>Bacillati</taxon>
        <taxon>Bacillota</taxon>
        <taxon>Negativicutes</taxon>
        <taxon>Selenomonadales</taxon>
        <taxon>Selenomonadaceae</taxon>
        <taxon>Selenomonas</taxon>
    </lineage>
</organism>
<dbReference type="GO" id="GO:0005886">
    <property type="term" value="C:plasma membrane"/>
    <property type="evidence" value="ECO:0007669"/>
    <property type="project" value="TreeGrafter"/>
</dbReference>
<evidence type="ECO:0000256" key="10">
    <source>
        <dbReference type="RuleBase" id="RU000577"/>
    </source>
</evidence>
<dbReference type="InterPro" id="IPR003593">
    <property type="entry name" value="AAA+_ATPase"/>
</dbReference>
<dbReference type="SMART" id="SM00760">
    <property type="entry name" value="Bac_DnaA_C"/>
    <property type="match status" value="1"/>
</dbReference>
<keyword evidence="16" id="KW-1185">Reference proteome</keyword>
<dbReference type="Pfam" id="PF00308">
    <property type="entry name" value="Bac_DnaA"/>
    <property type="match status" value="1"/>
</dbReference>
<evidence type="ECO:0000256" key="9">
    <source>
        <dbReference type="NCBIfam" id="TIGR00362"/>
    </source>
</evidence>
<evidence type="ECO:0000313" key="16">
    <source>
        <dbReference type="Proteomes" id="UP000543804"/>
    </source>
</evidence>
<accession>A0A848B5R2</accession>
<keyword evidence="6 8" id="KW-0446">Lipid-binding</keyword>
<comment type="domain">
    <text evidence="8">Domain I is involved in oligomerization and binding regulators, domain II is flexibile and of varying length in different bacteria, domain III forms the AAA+ region, while domain IV binds dsDNA.</text>
</comment>
<evidence type="ECO:0000259" key="14">
    <source>
        <dbReference type="SMART" id="SM00760"/>
    </source>
</evidence>
<dbReference type="FunFam" id="3.40.50.300:FF:000150">
    <property type="entry name" value="Chromosomal replication initiator protein DnaA"/>
    <property type="match status" value="1"/>
</dbReference>
<evidence type="ECO:0000256" key="2">
    <source>
        <dbReference type="ARBA" id="ARBA00022490"/>
    </source>
</evidence>
<evidence type="ECO:0000256" key="7">
    <source>
        <dbReference type="ARBA" id="ARBA00023125"/>
    </source>
</evidence>
<dbReference type="SMART" id="SM00382">
    <property type="entry name" value="AAA"/>
    <property type="match status" value="1"/>
</dbReference>
<gene>
    <name evidence="8 15" type="primary">dnaA</name>
    <name evidence="15" type="ORF">HF878_08495</name>
</gene>
<evidence type="ECO:0000256" key="11">
    <source>
        <dbReference type="RuleBase" id="RU004227"/>
    </source>
</evidence>
<dbReference type="GO" id="GO:0005524">
    <property type="term" value="F:ATP binding"/>
    <property type="evidence" value="ECO:0007669"/>
    <property type="project" value="UniProtKB-UniRule"/>
</dbReference>
<feature type="region of interest" description="Domain I, interacts with DnaA modulators" evidence="8">
    <location>
        <begin position="1"/>
        <end position="122"/>
    </location>
</feature>
<name>A0A848B5R2_9FIRM</name>
<dbReference type="NCBIfam" id="NF010686">
    <property type="entry name" value="PRK14086.1"/>
    <property type="match status" value="1"/>
</dbReference>
<dbReference type="PANTHER" id="PTHR30050:SF2">
    <property type="entry name" value="CHROMOSOMAL REPLICATION INITIATOR PROTEIN DNAA"/>
    <property type="match status" value="1"/>
</dbReference>
<dbReference type="FunFam" id="1.10.1750.10:FF:000002">
    <property type="entry name" value="Chromosomal replication initiator protein DnaA"/>
    <property type="match status" value="1"/>
</dbReference>
<proteinExistence type="inferred from homology"/>
<dbReference type="InterPro" id="IPR038454">
    <property type="entry name" value="DnaA_N_sf"/>
</dbReference>
<dbReference type="CDD" id="cd06571">
    <property type="entry name" value="Bac_DnaA_C"/>
    <property type="match status" value="1"/>
</dbReference>
<dbReference type="GO" id="GO:0003688">
    <property type="term" value="F:DNA replication origin binding"/>
    <property type="evidence" value="ECO:0007669"/>
    <property type="project" value="UniProtKB-UniRule"/>
</dbReference>
<dbReference type="SUPFAM" id="SSF52540">
    <property type="entry name" value="P-loop containing nucleoside triphosphate hydrolases"/>
    <property type="match status" value="1"/>
</dbReference>
<feature type="compositionally biased region" description="Low complexity" evidence="12">
    <location>
        <begin position="108"/>
        <end position="121"/>
    </location>
</feature>
<comment type="caution">
    <text evidence="15">The sequence shown here is derived from an EMBL/GenBank/DDBJ whole genome shotgun (WGS) entry which is preliminary data.</text>
</comment>
<feature type="region of interest" description="Domain III, AAA+ region" evidence="8">
    <location>
        <begin position="180"/>
        <end position="396"/>
    </location>
</feature>
<keyword evidence="2 8" id="KW-0963">Cytoplasm</keyword>
<comment type="subunit">
    <text evidence="8">Oligomerizes as a right-handed, spiral filament on DNA at oriC.</text>
</comment>
<feature type="binding site" evidence="8">
    <location>
        <position position="228"/>
    </location>
    <ligand>
        <name>ATP</name>
        <dbReference type="ChEBI" id="CHEBI:30616"/>
    </ligand>
</feature>
<reference evidence="15 16" key="1">
    <citation type="submission" date="2020-04" db="EMBL/GenBank/DDBJ databases">
        <authorList>
            <person name="Hitch T.C.A."/>
            <person name="Wylensek D."/>
            <person name="Clavel T."/>
        </authorList>
    </citation>
    <scope>NUCLEOTIDE SEQUENCE [LARGE SCALE GENOMIC DNA]</scope>
    <source>
        <strain evidence="15 16">PG-130-P53-12</strain>
    </source>
</reference>
<evidence type="ECO:0000256" key="5">
    <source>
        <dbReference type="ARBA" id="ARBA00022840"/>
    </source>
</evidence>
<dbReference type="PANTHER" id="PTHR30050">
    <property type="entry name" value="CHROMOSOMAL REPLICATION INITIATOR PROTEIN DNAA"/>
    <property type="match status" value="1"/>
</dbReference>
<keyword evidence="3 8" id="KW-0235">DNA replication</keyword>
<dbReference type="Gene3D" id="3.40.50.300">
    <property type="entry name" value="P-loop containing nucleotide triphosphate hydrolases"/>
    <property type="match status" value="1"/>
</dbReference>
<dbReference type="FunFam" id="1.10.8.60:FF:000003">
    <property type="entry name" value="Chromosomal replication initiator protein DnaA"/>
    <property type="match status" value="1"/>
</dbReference>
<dbReference type="PRINTS" id="PR00051">
    <property type="entry name" value="DNAA"/>
</dbReference>
<evidence type="ECO:0000256" key="1">
    <source>
        <dbReference type="ARBA" id="ARBA00006583"/>
    </source>
</evidence>
<evidence type="ECO:0000256" key="3">
    <source>
        <dbReference type="ARBA" id="ARBA00022705"/>
    </source>
</evidence>
<dbReference type="InterPro" id="IPR020591">
    <property type="entry name" value="Chromosome_initiator_DnaA-like"/>
</dbReference>
<dbReference type="InterPro" id="IPR013159">
    <property type="entry name" value="DnaA_C"/>
</dbReference>
<dbReference type="AlphaFoldDB" id="A0A848B5R2"/>
<dbReference type="Gene3D" id="1.10.1750.10">
    <property type="match status" value="1"/>
</dbReference>
<dbReference type="CDD" id="cd00009">
    <property type="entry name" value="AAA"/>
    <property type="match status" value="1"/>
</dbReference>
<dbReference type="NCBIfam" id="TIGR00362">
    <property type="entry name" value="DnaA"/>
    <property type="match status" value="1"/>
</dbReference>
<dbReference type="PROSITE" id="PS01008">
    <property type="entry name" value="DNAA"/>
    <property type="match status" value="1"/>
</dbReference>
<dbReference type="GO" id="GO:0006275">
    <property type="term" value="P:regulation of DNA replication"/>
    <property type="evidence" value="ECO:0007669"/>
    <property type="project" value="UniProtKB-UniRule"/>
</dbReference>
<dbReference type="InterPro" id="IPR024633">
    <property type="entry name" value="DnaA_N_dom"/>
</dbReference>
<comment type="subcellular location">
    <subcellularLocation>
        <location evidence="8">Cytoplasm</location>
    </subcellularLocation>
</comment>
<feature type="domain" description="Chromosomal replication initiator DnaA C-terminal" evidence="14">
    <location>
        <begin position="425"/>
        <end position="494"/>
    </location>
</feature>
<evidence type="ECO:0000313" key="15">
    <source>
        <dbReference type="EMBL" id="NMD99500.1"/>
    </source>
</evidence>
<keyword evidence="7 8" id="KW-0238">DNA-binding</keyword>
<comment type="similarity">
    <text evidence="1 8 11">Belongs to the DnaA family.</text>
</comment>
<evidence type="ECO:0000256" key="6">
    <source>
        <dbReference type="ARBA" id="ARBA00023121"/>
    </source>
</evidence>
<evidence type="ECO:0000259" key="13">
    <source>
        <dbReference type="SMART" id="SM00382"/>
    </source>
</evidence>
<keyword evidence="5 8" id="KW-0067">ATP-binding</keyword>
<feature type="binding site" evidence="8">
    <location>
        <position position="227"/>
    </location>
    <ligand>
        <name>ATP</name>
        <dbReference type="ChEBI" id="CHEBI:30616"/>
    </ligand>
</feature>
<feature type="binding site" evidence="8">
    <location>
        <position position="224"/>
    </location>
    <ligand>
        <name>ATP</name>
        <dbReference type="ChEBI" id="CHEBI:30616"/>
    </ligand>
</feature>
<dbReference type="RefSeq" id="WP_170077816.1">
    <property type="nucleotide sequence ID" value="NZ_JABAFA010000034.1"/>
</dbReference>
<dbReference type="GO" id="GO:0008289">
    <property type="term" value="F:lipid binding"/>
    <property type="evidence" value="ECO:0007669"/>
    <property type="project" value="UniProtKB-KW"/>
</dbReference>
<dbReference type="InterPro" id="IPR013317">
    <property type="entry name" value="DnaA_dom"/>
</dbReference>
<feature type="region of interest" description="Disordered" evidence="12">
    <location>
        <begin position="84"/>
        <end position="144"/>
    </location>
</feature>
<dbReference type="GO" id="GO:0005737">
    <property type="term" value="C:cytoplasm"/>
    <property type="evidence" value="ECO:0007669"/>
    <property type="project" value="UniProtKB-SubCell"/>
</dbReference>
<feature type="binding site" evidence="8">
    <location>
        <position position="226"/>
    </location>
    <ligand>
        <name>ATP</name>
        <dbReference type="ChEBI" id="CHEBI:30616"/>
    </ligand>
</feature>
<feature type="domain" description="AAA+ ATPase" evidence="13">
    <location>
        <begin position="213"/>
        <end position="341"/>
    </location>
</feature>
<keyword evidence="4 8" id="KW-0547">Nucleotide-binding</keyword>
<dbReference type="SUPFAM" id="SSF48295">
    <property type="entry name" value="TrpR-like"/>
    <property type="match status" value="1"/>
</dbReference>
<dbReference type="Pfam" id="PF08299">
    <property type="entry name" value="Bac_DnaA_C"/>
    <property type="match status" value="1"/>
</dbReference>
<feature type="region of interest" description="Domain IV, binds dsDNA" evidence="8">
    <location>
        <begin position="397"/>
        <end position="518"/>
    </location>
</feature>
<dbReference type="InterPro" id="IPR001957">
    <property type="entry name" value="Chromosome_initiator_DnaA"/>
</dbReference>
<evidence type="ECO:0000256" key="12">
    <source>
        <dbReference type="SAM" id="MobiDB-lite"/>
    </source>
</evidence>
<evidence type="ECO:0000256" key="4">
    <source>
        <dbReference type="ARBA" id="ARBA00022741"/>
    </source>
</evidence>
<dbReference type="InterPro" id="IPR010921">
    <property type="entry name" value="Trp_repressor/repl_initiator"/>
</dbReference>
<sequence>MPTKETDLKAIWLEILTKVQESLSKVACEKWLLPVRPIRLDERTLELAAPNDFSKDWIKDRYIPILEDAVADVLGTPRSVELISLDLPTPSDEDQPEETRTPRKVQKAAKAARSQRGSQRAAKGETVEQPTLLGDEGAPPDAAALSLPKDEWQEEAAAGEANGRGSHKYPAPIAPGDASTLNPKYTFDTFVTGKSNQLAHAASISVAENPGHGYNPLFLYGGVGLGKTHLMHAIGHRILKNHPEMRVLYVSSEKFTNELINSIRDGHPEKFRDKYRTIDVLMVDDIQFLSGKTSTQEEFFHTFNALHDDNKQIILSSDRPPKEVEKLEERLRSRFEWGLITDIQAPDLETRIAILRKKAMVDNIEVPNDVMFAIANRIDTNIRELEGALTRVCAYASLTKQPVTTNVVSEALKDLFPTSSSKEITLEIIQEIVAAYFKLQVEDLHAKKRSRSIAFPRQIAMYLCRELTESSLPAIGQFFGGRDHTTVLHAYDKIKKEKETDEKLNQTINELIARIQKM</sequence>
<dbReference type="InterPro" id="IPR027417">
    <property type="entry name" value="P-loop_NTPase"/>
</dbReference>
<dbReference type="InterPro" id="IPR018312">
    <property type="entry name" value="Chromosome_initiator_DnaA_CS"/>
</dbReference>
<dbReference type="Gene3D" id="3.30.300.180">
    <property type="match status" value="1"/>
</dbReference>
<comment type="caution">
    <text evidence="8">Lacks conserved residue(s) required for the propagation of feature annotation.</text>
</comment>
<comment type="function">
    <text evidence="8 10">Plays an essential role in the initiation and regulation of chromosomal replication. ATP-DnaA binds to the origin of replication (oriC) to initiate formation of the DNA replication initiation complex once per cell cycle. Binds the DnaA box (a 9 base pair repeat at the origin) and separates the double-stranded (ds)DNA. Forms a right-handed helical filament on oriC DNA; dsDNA binds to the exterior of the filament while single-stranded (ss)DNA is stabiized in the filament's interior. The ATP-DnaA-oriC complex binds and stabilizes one strand of the AT-rich DNA unwinding element (DUE), permitting loading of DNA polymerase. After initiation quickly degrades to an ADP-DnaA complex that is not apt for DNA replication. Binds acidic phospholipids.</text>
</comment>
<dbReference type="EMBL" id="JABAFA010000034">
    <property type="protein sequence ID" value="NMD99500.1"/>
    <property type="molecule type" value="Genomic_DNA"/>
</dbReference>
<dbReference type="HAMAP" id="MF_00377">
    <property type="entry name" value="DnaA_bact"/>
    <property type="match status" value="1"/>
</dbReference>
<dbReference type="Gene3D" id="1.10.8.60">
    <property type="match status" value="1"/>
</dbReference>